<reference evidence="1" key="1">
    <citation type="submission" date="2020-05" db="EMBL/GenBank/DDBJ databases">
        <authorList>
            <person name="Chiriac C."/>
            <person name="Salcher M."/>
            <person name="Ghai R."/>
            <person name="Kavagutti S V."/>
        </authorList>
    </citation>
    <scope>NUCLEOTIDE SEQUENCE</scope>
</reference>
<dbReference type="Pfam" id="PF16156">
    <property type="entry name" value="DUF4864"/>
    <property type="match status" value="1"/>
</dbReference>
<proteinExistence type="predicted"/>
<sequence>MPNRDFGTVNNLARPLKLLVAPVLALALLTACAQSSAFEPLADGPCTANQEAAITKHLSAQIDALAARNWELAYSYASANFRFTIPLAQFTEIIQADYGMLIENKGYSFGPCEISGDNIMRQVNVASDQGEFSLAYKLSFYDSKIGVESALIKQLTDGLSL</sequence>
<dbReference type="PROSITE" id="PS51257">
    <property type="entry name" value="PROKAR_LIPOPROTEIN"/>
    <property type="match status" value="1"/>
</dbReference>
<evidence type="ECO:0000313" key="1">
    <source>
        <dbReference type="EMBL" id="CAB4685089.1"/>
    </source>
</evidence>
<name>A0A6J6NFN5_9ZZZZ</name>
<evidence type="ECO:0000313" key="2">
    <source>
        <dbReference type="EMBL" id="CAB4759856.1"/>
    </source>
</evidence>
<dbReference type="AlphaFoldDB" id="A0A6J6NFN5"/>
<accession>A0A6J6NFN5</accession>
<dbReference type="InterPro" id="IPR032347">
    <property type="entry name" value="DUF4864"/>
</dbReference>
<gene>
    <name evidence="1" type="ORF">UFOPK2310_01472</name>
    <name evidence="2" type="ORF">UFOPK2809_01364</name>
</gene>
<dbReference type="EMBL" id="CAEZZA010000232">
    <property type="protein sequence ID" value="CAB4759856.1"/>
    <property type="molecule type" value="Genomic_DNA"/>
</dbReference>
<dbReference type="EMBL" id="CAEZWW010000227">
    <property type="protein sequence ID" value="CAB4685089.1"/>
    <property type="molecule type" value="Genomic_DNA"/>
</dbReference>
<protein>
    <submittedName>
        <fullName evidence="1">Unannotated protein</fullName>
    </submittedName>
</protein>
<organism evidence="1">
    <name type="scientific">freshwater metagenome</name>
    <dbReference type="NCBI Taxonomy" id="449393"/>
    <lineage>
        <taxon>unclassified sequences</taxon>
        <taxon>metagenomes</taxon>
        <taxon>ecological metagenomes</taxon>
    </lineage>
</organism>